<evidence type="ECO:0000256" key="7">
    <source>
        <dbReference type="ARBA" id="ARBA00023136"/>
    </source>
</evidence>
<keyword evidence="4 9" id="KW-0812">Transmembrane</keyword>
<feature type="region of interest" description="Disordered" evidence="8">
    <location>
        <begin position="466"/>
        <end position="512"/>
    </location>
</feature>
<feature type="transmembrane region" description="Helical" evidence="9">
    <location>
        <begin position="94"/>
        <end position="113"/>
    </location>
</feature>
<dbReference type="EMBL" id="AP026798">
    <property type="protein sequence ID" value="BDR53339.1"/>
    <property type="molecule type" value="Genomic_DNA"/>
</dbReference>
<gene>
    <name evidence="11" type="ORF">KIM372_12460</name>
</gene>
<evidence type="ECO:0000259" key="10">
    <source>
        <dbReference type="Pfam" id="PF00324"/>
    </source>
</evidence>
<organism evidence="11 12">
    <name type="scientific">Bombiscardovia nodaiensis</name>
    <dbReference type="NCBI Taxonomy" id="2932181"/>
    <lineage>
        <taxon>Bacteria</taxon>
        <taxon>Bacillati</taxon>
        <taxon>Actinomycetota</taxon>
        <taxon>Actinomycetes</taxon>
        <taxon>Bifidobacteriales</taxon>
        <taxon>Bifidobacteriaceae</taxon>
        <taxon>Bombiscardovia</taxon>
    </lineage>
</organism>
<evidence type="ECO:0000256" key="2">
    <source>
        <dbReference type="ARBA" id="ARBA00022448"/>
    </source>
</evidence>
<keyword evidence="3" id="KW-1003">Cell membrane</keyword>
<feature type="transmembrane region" description="Helical" evidence="9">
    <location>
        <begin position="246"/>
        <end position="271"/>
    </location>
</feature>
<dbReference type="PANTHER" id="PTHR43495:SF2">
    <property type="entry name" value="D-SERINE_D-ALANINE_GLYCINE TRANSPORTER"/>
    <property type="match status" value="1"/>
</dbReference>
<evidence type="ECO:0000256" key="1">
    <source>
        <dbReference type="ARBA" id="ARBA00004651"/>
    </source>
</evidence>
<dbReference type="InterPro" id="IPR004840">
    <property type="entry name" value="Amino_acid_permease_CS"/>
</dbReference>
<keyword evidence="7 9" id="KW-0472">Membrane</keyword>
<dbReference type="Pfam" id="PF00324">
    <property type="entry name" value="AA_permease"/>
    <property type="match status" value="1"/>
</dbReference>
<evidence type="ECO:0000256" key="5">
    <source>
        <dbReference type="ARBA" id="ARBA00022970"/>
    </source>
</evidence>
<evidence type="ECO:0000256" key="8">
    <source>
        <dbReference type="SAM" id="MobiDB-lite"/>
    </source>
</evidence>
<dbReference type="PIRSF" id="PIRSF006060">
    <property type="entry name" value="AA_transporter"/>
    <property type="match status" value="1"/>
</dbReference>
<dbReference type="Gene3D" id="1.20.1740.10">
    <property type="entry name" value="Amino acid/polyamine transporter I"/>
    <property type="match status" value="1"/>
</dbReference>
<feature type="transmembrane region" description="Helical" evidence="9">
    <location>
        <begin position="57"/>
        <end position="74"/>
    </location>
</feature>
<feature type="transmembrane region" description="Helical" evidence="9">
    <location>
        <begin position="341"/>
        <end position="362"/>
    </location>
</feature>
<feature type="transmembrane region" description="Helical" evidence="9">
    <location>
        <begin position="169"/>
        <end position="189"/>
    </location>
</feature>
<dbReference type="PANTHER" id="PTHR43495">
    <property type="entry name" value="GABA PERMEASE"/>
    <property type="match status" value="1"/>
</dbReference>
<evidence type="ECO:0000313" key="12">
    <source>
        <dbReference type="Proteomes" id="UP001321766"/>
    </source>
</evidence>
<keyword evidence="12" id="KW-1185">Reference proteome</keyword>
<feature type="transmembrane region" description="Helical" evidence="9">
    <location>
        <begin position="30"/>
        <end position="51"/>
    </location>
</feature>
<feature type="transmembrane region" description="Helical" evidence="9">
    <location>
        <begin position="368"/>
        <end position="391"/>
    </location>
</feature>
<comment type="subcellular location">
    <subcellularLocation>
        <location evidence="1">Cell membrane</location>
        <topology evidence="1">Multi-pass membrane protein</topology>
    </subcellularLocation>
</comment>
<keyword evidence="6 9" id="KW-1133">Transmembrane helix</keyword>
<protein>
    <submittedName>
        <fullName evidence="11">Aromatic amino acid transporter AroP</fullName>
    </submittedName>
</protein>
<evidence type="ECO:0000256" key="6">
    <source>
        <dbReference type="ARBA" id="ARBA00022989"/>
    </source>
</evidence>
<dbReference type="Proteomes" id="UP001321766">
    <property type="component" value="Chromosome"/>
</dbReference>
<feature type="compositionally biased region" description="Polar residues" evidence="8">
    <location>
        <begin position="498"/>
        <end position="512"/>
    </location>
</feature>
<evidence type="ECO:0000313" key="11">
    <source>
        <dbReference type="EMBL" id="BDR53339.1"/>
    </source>
</evidence>
<accession>A0ABM8B8V3</accession>
<dbReference type="InterPro" id="IPR004841">
    <property type="entry name" value="AA-permease/SLC12A_dom"/>
</dbReference>
<feature type="transmembrane region" description="Helical" evidence="9">
    <location>
        <begin position="133"/>
        <end position="157"/>
    </location>
</feature>
<name>A0ABM8B8V3_9BIFI</name>
<feature type="compositionally biased region" description="Low complexity" evidence="8">
    <location>
        <begin position="466"/>
        <end position="487"/>
    </location>
</feature>
<keyword evidence="2" id="KW-0813">Transport</keyword>
<evidence type="ECO:0000256" key="4">
    <source>
        <dbReference type="ARBA" id="ARBA00022692"/>
    </source>
</evidence>
<keyword evidence="5" id="KW-0029">Amino-acid transport</keyword>
<feature type="domain" description="Amino acid permease/ SLC12A" evidence="10">
    <location>
        <begin position="28"/>
        <end position="462"/>
    </location>
</feature>
<reference evidence="11 12" key="1">
    <citation type="journal article" date="2023" name="Microbiol. Spectr.">
        <title>Symbiosis of Carpenter Bees with Uncharacterized Lactic Acid Bacteria Showing NAD Auxotrophy.</title>
        <authorList>
            <person name="Kawasaki S."/>
            <person name="Ozawa K."/>
            <person name="Mori T."/>
            <person name="Yamamoto A."/>
            <person name="Ito M."/>
            <person name="Ohkuma M."/>
            <person name="Sakamoto M."/>
            <person name="Matsutani M."/>
        </authorList>
    </citation>
    <scope>NUCLEOTIDE SEQUENCE [LARGE SCALE GENOMIC DNA]</scope>
    <source>
        <strain evidence="11 12">Kim37-2</strain>
    </source>
</reference>
<evidence type="ECO:0000256" key="3">
    <source>
        <dbReference type="ARBA" id="ARBA00022475"/>
    </source>
</evidence>
<dbReference type="PROSITE" id="PS00218">
    <property type="entry name" value="AMINO_ACID_PERMEASE_1"/>
    <property type="match status" value="1"/>
</dbReference>
<feature type="transmembrane region" description="Helical" evidence="9">
    <location>
        <begin position="439"/>
        <end position="457"/>
    </location>
</feature>
<proteinExistence type="predicted"/>
<sequence length="512" mass="54958">MKTTSDKISKAENYEHENLNRGMKTRQMQMMAIGGAIGVGLFYGSSGAITYAGPSVLLAYIIAGAAMFCIVRAVGEMATAEPVSGATVSYASRYIHPFMGFAIGWTGLLGSVAGSGAEFTALGEYVKYWFPGIPIWVSALVGVAFTALINLISVAFFGESQFWLSMVKVVTIVIMVVGGLFIIFTGVGTGGHPILFKNLTVDGFMPNGITGLLFSLVLVAFAFGGVESVVYTAGEAKNVKTTMPKAVNGVFWSILLFYVGSTFVILCMWPWDKLQGVGSPFVKVFASLGIPAAADVINFVVITASLSALSSGIYTFSRQLYNLSLQGSAPKPLSKVSSKKIPYISVITVVLMQGIGIVLMAVLPARAFSIFSSITVFMLVLSWVSELLAHLRFRKIRRDEGRESELTFKQPFYPFADYFALIIMGLVMIMMAIMPAYRVSYLVTIPWMILLFVIYQVQQKKKASGSQQGLNEAPAESAASISSAAISHEADDSKASSDTEGATQSSSSSAKH</sequence>
<feature type="transmembrane region" description="Helical" evidence="9">
    <location>
        <begin position="209"/>
        <end position="234"/>
    </location>
</feature>
<feature type="compositionally biased region" description="Basic and acidic residues" evidence="8">
    <location>
        <begin position="488"/>
        <end position="497"/>
    </location>
</feature>
<evidence type="ECO:0000256" key="9">
    <source>
        <dbReference type="SAM" id="Phobius"/>
    </source>
</evidence>
<feature type="transmembrane region" description="Helical" evidence="9">
    <location>
        <begin position="412"/>
        <end position="433"/>
    </location>
</feature>